<gene>
    <name evidence="1" type="ORF">EV640_102306</name>
</gene>
<accession>A0A4R7G6K8</accession>
<organism evidence="1 2">
    <name type="scientific">Nesterenkonia aurantiaca</name>
    <dbReference type="NCBI Taxonomy" id="1436010"/>
    <lineage>
        <taxon>Bacteria</taxon>
        <taxon>Bacillati</taxon>
        <taxon>Actinomycetota</taxon>
        <taxon>Actinomycetes</taxon>
        <taxon>Micrococcales</taxon>
        <taxon>Micrococcaceae</taxon>
        <taxon>Nesterenkonia</taxon>
    </lineage>
</organism>
<proteinExistence type="predicted"/>
<dbReference type="GO" id="GO:0016740">
    <property type="term" value="F:transferase activity"/>
    <property type="evidence" value="ECO:0007669"/>
    <property type="project" value="UniProtKB-KW"/>
</dbReference>
<keyword evidence="2" id="KW-1185">Reference proteome</keyword>
<dbReference type="PANTHER" id="PTHR41700">
    <property type="entry name" value="GCN5-RELATED N-ACETYLTRANSFERASE"/>
    <property type="match status" value="1"/>
</dbReference>
<dbReference type="InterPro" id="IPR038764">
    <property type="entry name" value="GNAT_N_AcTrfase_prd"/>
</dbReference>
<dbReference type="SUPFAM" id="SSF55729">
    <property type="entry name" value="Acyl-CoA N-acyltransferases (Nat)"/>
    <property type="match status" value="1"/>
</dbReference>
<dbReference type="AlphaFoldDB" id="A0A4R7G6K8"/>
<protein>
    <submittedName>
        <fullName evidence="1">Putative GNAT superfamily acetyltransferase</fullName>
    </submittedName>
</protein>
<dbReference type="InterPro" id="IPR016181">
    <property type="entry name" value="Acyl_CoA_acyltransferase"/>
</dbReference>
<dbReference type="PANTHER" id="PTHR41700:SF1">
    <property type="entry name" value="N-ACETYLTRANSFERASE DOMAIN-CONTAINING PROTEIN"/>
    <property type="match status" value="1"/>
</dbReference>
<dbReference type="Gene3D" id="3.40.630.30">
    <property type="match status" value="1"/>
</dbReference>
<evidence type="ECO:0000313" key="1">
    <source>
        <dbReference type="EMBL" id="TDS87011.1"/>
    </source>
</evidence>
<keyword evidence="1" id="KW-0808">Transferase</keyword>
<dbReference type="Proteomes" id="UP000294506">
    <property type="component" value="Unassembled WGS sequence"/>
</dbReference>
<comment type="caution">
    <text evidence="1">The sequence shown here is derived from an EMBL/GenBank/DDBJ whole genome shotgun (WGS) entry which is preliminary data.</text>
</comment>
<reference evidence="1 2" key="1">
    <citation type="submission" date="2019-03" db="EMBL/GenBank/DDBJ databases">
        <title>Genomic Encyclopedia of Type Strains, Phase III (KMG-III): the genomes of soil and plant-associated and newly described type strains.</title>
        <authorList>
            <person name="Whitman W."/>
        </authorList>
    </citation>
    <scope>NUCLEOTIDE SEQUENCE [LARGE SCALE GENOMIC DNA]</scope>
    <source>
        <strain evidence="1 2">DSM 27373</strain>
    </source>
</reference>
<evidence type="ECO:0000313" key="2">
    <source>
        <dbReference type="Proteomes" id="UP000294506"/>
    </source>
</evidence>
<sequence>MTHQDAAAPASPAMPESISLDGGITVRGLTEVAELEAACRLYREVFAYSGEDQGINARLLKNLLTYGGTVIGALDAAGDLRGMAFGWTAVETDPEDPHVYHFSQAAVVSADLQGQGVGRALKTVQAAVAHRQGSSRMRWTYNPMISRNAHFNLDVLGAQGRWFTRDALAGPGTDRITVEWRLGEKSTAPHQATRDQRSASEDDFEAGLAAHPLTVAGEIRADAESTALAVPTQQPTDPTVIELLRTRFHEIFTEGFVAVSCRRVDEDLAVYRFTRRA</sequence>
<name>A0A4R7G6K8_9MICC</name>
<dbReference type="EMBL" id="SOAN01000002">
    <property type="protein sequence ID" value="TDS87011.1"/>
    <property type="molecule type" value="Genomic_DNA"/>
</dbReference>
<dbReference type="RefSeq" id="WP_133725909.1">
    <property type="nucleotide sequence ID" value="NZ_SOAN01000002.1"/>
</dbReference>